<dbReference type="GeneID" id="36596661"/>
<organism evidence="3 4">
    <name type="scientific">Hyaloscypha bicolor E</name>
    <dbReference type="NCBI Taxonomy" id="1095630"/>
    <lineage>
        <taxon>Eukaryota</taxon>
        <taxon>Fungi</taxon>
        <taxon>Dikarya</taxon>
        <taxon>Ascomycota</taxon>
        <taxon>Pezizomycotina</taxon>
        <taxon>Leotiomycetes</taxon>
        <taxon>Helotiales</taxon>
        <taxon>Hyaloscyphaceae</taxon>
        <taxon>Hyaloscypha</taxon>
        <taxon>Hyaloscypha bicolor</taxon>
    </lineage>
</organism>
<dbReference type="Proteomes" id="UP000235371">
    <property type="component" value="Unassembled WGS sequence"/>
</dbReference>
<feature type="compositionally biased region" description="Polar residues" evidence="1">
    <location>
        <begin position="241"/>
        <end position="252"/>
    </location>
</feature>
<dbReference type="EMBL" id="KZ613813">
    <property type="protein sequence ID" value="PMD59601.1"/>
    <property type="molecule type" value="Genomic_DNA"/>
</dbReference>
<dbReference type="Pfam" id="PF06985">
    <property type="entry name" value="HET"/>
    <property type="match status" value="1"/>
</dbReference>
<feature type="compositionally biased region" description="Polar residues" evidence="1">
    <location>
        <begin position="199"/>
        <end position="214"/>
    </location>
</feature>
<gene>
    <name evidence="3" type="ORF">K444DRAFT_723248</name>
</gene>
<sequence>MYKRVKRVAEGRKMAERVREKENQQRVDTLTTIYLKQSQSSREMIRSTVPTSVRQMVRHHPTHLSGSLAASAARNRDETAPDCAAIVQLVLGGFIWPTAARCFASQAHVRKALRRCIRGSEDQSMPSKDGGIPSTIRGFTKRWFWPPTRTSRGCDASWRSSCSESLSATLAIHVVYSVSEETVRERVVDPEGNQKRLTSKFSRSCLSTRNSPGQPITARNWARTVVKRAGPDDKDRGGGASSQSESDTQDRTSLSFKRNLNWLVCFKEYLARKYSAQRVTSHPIPRMRNPSRPDGTRYRLRNTVRDPTELVATSINPADVCPRCKSMTSTPKGLMELVSERGFELNYLSVVHASEQGCLFCKLLRATVIRKTKSVDRKRMSRDREATAGKDTFLTCKLYLNDRFEGKRALRDLSGEEEREKEELERFGEVYQLLKRADISSRIWVYYYVTKGFPAHEVGSIDIYAPEESLLMHRIKDQFLECRLKHNKKCSFNADSYLPTRIIAVGAKDETPFLHISKASERASYVALSYCWGGPQKVTTTVATLQSRISGLNFESLPRTLQDAITVTRLLGFKYLWVDALCIVQDSTTDKIAEINSMGNVYKNATITIAAANASSVNEGFLEKENPPNCARLPLSLPSGDMGAISCHPTSHSLDSDENVLGTRAWALQEHLLSPRLIYFGNDYLAWKCLTTCISLVSELRFASAEMRLPNKLFDNTNNEILSRDKLALTWKNVVEDYSGRALTVPEDRLPALSGVASELQHCFPSQNAYYAGMWEMILIRQIGWFNREHESKASGLRVPMERKRQGPTWSWVSLDHPVRFVDVYHEAAIMISCKIELAIQGAPFGEVTGGTLTLRAVMASHPCSGPEGLSNRATITMDEDSPAEDRVAIYVCIGKTVQKMGVGLILLPAELGNFKRIGQIRVPEKEEDKVWSRDIEMQTITII</sequence>
<dbReference type="InParanoid" id="A0A2J6T9B0"/>
<dbReference type="InterPro" id="IPR010730">
    <property type="entry name" value="HET"/>
</dbReference>
<keyword evidence="4" id="KW-1185">Reference proteome</keyword>
<reference evidence="3 4" key="1">
    <citation type="submission" date="2016-04" db="EMBL/GenBank/DDBJ databases">
        <title>A degradative enzymes factory behind the ericoid mycorrhizal symbiosis.</title>
        <authorList>
            <consortium name="DOE Joint Genome Institute"/>
            <person name="Martino E."/>
            <person name="Morin E."/>
            <person name="Grelet G."/>
            <person name="Kuo A."/>
            <person name="Kohler A."/>
            <person name="Daghino S."/>
            <person name="Barry K."/>
            <person name="Choi C."/>
            <person name="Cichocki N."/>
            <person name="Clum A."/>
            <person name="Copeland A."/>
            <person name="Hainaut M."/>
            <person name="Haridas S."/>
            <person name="Labutti K."/>
            <person name="Lindquist E."/>
            <person name="Lipzen A."/>
            <person name="Khouja H.-R."/>
            <person name="Murat C."/>
            <person name="Ohm R."/>
            <person name="Olson A."/>
            <person name="Spatafora J."/>
            <person name="Veneault-Fourrey C."/>
            <person name="Henrissat B."/>
            <person name="Grigoriev I."/>
            <person name="Martin F."/>
            <person name="Perotto S."/>
        </authorList>
    </citation>
    <scope>NUCLEOTIDE SEQUENCE [LARGE SCALE GENOMIC DNA]</scope>
    <source>
        <strain evidence="3 4">E</strain>
    </source>
</reference>
<accession>A0A2J6T9B0</accession>
<feature type="domain" description="Heterokaryon incompatibility" evidence="2">
    <location>
        <begin position="525"/>
        <end position="670"/>
    </location>
</feature>
<dbReference type="PANTHER" id="PTHR33112">
    <property type="entry name" value="DOMAIN PROTEIN, PUTATIVE-RELATED"/>
    <property type="match status" value="1"/>
</dbReference>
<evidence type="ECO:0000259" key="2">
    <source>
        <dbReference type="Pfam" id="PF06985"/>
    </source>
</evidence>
<feature type="region of interest" description="Disordered" evidence="1">
    <location>
        <begin position="199"/>
        <end position="252"/>
    </location>
</feature>
<dbReference type="PANTHER" id="PTHR33112:SF16">
    <property type="entry name" value="HETEROKARYON INCOMPATIBILITY DOMAIN-CONTAINING PROTEIN"/>
    <property type="match status" value="1"/>
</dbReference>
<name>A0A2J6T9B0_9HELO</name>
<dbReference type="OrthoDB" id="5125733at2759"/>
<protein>
    <submittedName>
        <fullName evidence="3">HET-domain-containing protein</fullName>
    </submittedName>
</protein>
<dbReference type="AlphaFoldDB" id="A0A2J6T9B0"/>
<dbReference type="RefSeq" id="XP_024736505.1">
    <property type="nucleotide sequence ID" value="XM_024888585.1"/>
</dbReference>
<evidence type="ECO:0000313" key="4">
    <source>
        <dbReference type="Proteomes" id="UP000235371"/>
    </source>
</evidence>
<evidence type="ECO:0000313" key="3">
    <source>
        <dbReference type="EMBL" id="PMD59601.1"/>
    </source>
</evidence>
<evidence type="ECO:0000256" key="1">
    <source>
        <dbReference type="SAM" id="MobiDB-lite"/>
    </source>
</evidence>
<proteinExistence type="predicted"/>